<gene>
    <name evidence="5" type="ORF">N7452_010429</name>
</gene>
<dbReference type="Pfam" id="PF02194">
    <property type="entry name" value="PXA"/>
    <property type="match status" value="1"/>
</dbReference>
<feature type="domain" description="PXA" evidence="4">
    <location>
        <begin position="97"/>
        <end position="285"/>
    </location>
</feature>
<dbReference type="GO" id="GO:0045022">
    <property type="term" value="P:early endosome to late endosome transport"/>
    <property type="evidence" value="ECO:0007669"/>
    <property type="project" value="TreeGrafter"/>
</dbReference>
<dbReference type="GO" id="GO:0005769">
    <property type="term" value="C:early endosome"/>
    <property type="evidence" value="ECO:0007669"/>
    <property type="project" value="TreeGrafter"/>
</dbReference>
<dbReference type="SMART" id="SM00313">
    <property type="entry name" value="PXA"/>
    <property type="match status" value="1"/>
</dbReference>
<dbReference type="GO" id="GO:0035091">
    <property type="term" value="F:phosphatidylinositol binding"/>
    <property type="evidence" value="ECO:0007669"/>
    <property type="project" value="TreeGrafter"/>
</dbReference>
<reference evidence="5" key="1">
    <citation type="submission" date="2022-12" db="EMBL/GenBank/DDBJ databases">
        <authorList>
            <person name="Petersen C."/>
        </authorList>
    </citation>
    <scope>NUCLEOTIDE SEQUENCE</scope>
    <source>
        <strain evidence="5">IBT 35673</strain>
    </source>
</reference>
<accession>A0A9W9QBP5</accession>
<comment type="subcellular location">
    <subcellularLocation>
        <location evidence="1">Cytoplasm</location>
    </subcellularLocation>
</comment>
<dbReference type="Proteomes" id="UP001147695">
    <property type="component" value="Unassembled WGS sequence"/>
</dbReference>
<reference evidence="5" key="2">
    <citation type="journal article" date="2023" name="IMA Fungus">
        <title>Comparative genomic study of the Penicillium genus elucidates a diverse pangenome and 15 lateral gene transfer events.</title>
        <authorList>
            <person name="Petersen C."/>
            <person name="Sorensen T."/>
            <person name="Nielsen M.R."/>
            <person name="Sondergaard T.E."/>
            <person name="Sorensen J.L."/>
            <person name="Fitzpatrick D.A."/>
            <person name="Frisvad J.C."/>
            <person name="Nielsen K.L."/>
        </authorList>
    </citation>
    <scope>NUCLEOTIDE SEQUENCE</scope>
    <source>
        <strain evidence="5">IBT 35673</strain>
    </source>
</reference>
<dbReference type="GO" id="GO:0005770">
    <property type="term" value="C:late endosome"/>
    <property type="evidence" value="ECO:0007669"/>
    <property type="project" value="TreeGrafter"/>
</dbReference>
<evidence type="ECO:0000259" key="4">
    <source>
        <dbReference type="PROSITE" id="PS51207"/>
    </source>
</evidence>
<comment type="caution">
    <text evidence="5">The sequence shown here is derived from an EMBL/GenBank/DDBJ whole genome shotgun (WGS) entry which is preliminary data.</text>
</comment>
<protein>
    <recommendedName>
        <fullName evidence="4">PXA domain-containing protein</fullName>
    </recommendedName>
</protein>
<dbReference type="PANTHER" id="PTHR22999:SF23">
    <property type="entry name" value="SORTING NEXIN-16"/>
    <property type="match status" value="1"/>
</dbReference>
<dbReference type="PANTHER" id="PTHR22999">
    <property type="entry name" value="PX SERINE/THREONINE KINASE PXK"/>
    <property type="match status" value="1"/>
</dbReference>
<evidence type="ECO:0000313" key="5">
    <source>
        <dbReference type="EMBL" id="KAJ5330039.1"/>
    </source>
</evidence>
<sequence>MTEPSRPGLQPVSHLKAGPTTSSSRSTALPSLTTLQPPSRPSSRLRTNRTTSKEETDSTGDKATAALIRRVLCPQNGSYGASSPQPPEELLPPLTSSNDVDRQLYALLAIIIKEFVYTWYSKITSDQALVNEVLQVIAHCTRALEQRLRQIDVAQLALDEIPMLVEAHVHSYRLARKQSHLSGLPTSYRTLYHELNPHPGLSPVPDATDPDTLVEQSENEAAYRRLLANGSLAVLLPSEDLENSSLRALVADVIADLILGNQISGRACEGWFIWETIAKLAARLEKPQADDTKSAPDSQINRLEKFGLLSTEDEVQPSASFPATVWIWNVLQTIYIGYVALRFIAIGLFRVASSPGPSHGVGVSVAPTALEDQKGGGMASKDVSNKRPVLDYRVYSMVSQILRISRRMPWLSGMLALFQHLILAGPGRVGGTDGILDRFLRETIEEYVLTPTLLPNLLLATRTALFPANARPSQAVDTGPSNPRSVQTSSQKAASPALDTPSMEGVRDSQSLGKNDPRPGGNSSGPTAPASLAPVAVEVPSLDKPTETEKQARPSQAEIAAIKRRCAASLVALIPRTVARTFFGVPSSASPPPYSWDGTCSTDNSPCLATPSPPSIAEDASWSQGADPHSPSHSAISTRPDVGSGYVPANPLRTDEQPVEIDLEALDLISAVETDLLDVFADEYCNKHLVYSIIEVVLSKVLPEMAERSVEDLMEDRGVASVPPAF</sequence>
<feature type="compositionally biased region" description="Basic and acidic residues" evidence="3">
    <location>
        <begin position="51"/>
        <end position="60"/>
    </location>
</feature>
<dbReference type="InterPro" id="IPR051837">
    <property type="entry name" value="SortingNexin/PXDomain-PKLike"/>
</dbReference>
<proteinExistence type="predicted"/>
<organism evidence="5 6">
    <name type="scientific">Penicillium brevicompactum</name>
    <dbReference type="NCBI Taxonomy" id="5074"/>
    <lineage>
        <taxon>Eukaryota</taxon>
        <taxon>Fungi</taxon>
        <taxon>Dikarya</taxon>
        <taxon>Ascomycota</taxon>
        <taxon>Pezizomycotina</taxon>
        <taxon>Eurotiomycetes</taxon>
        <taxon>Eurotiomycetidae</taxon>
        <taxon>Eurotiales</taxon>
        <taxon>Aspergillaceae</taxon>
        <taxon>Penicillium</taxon>
    </lineage>
</organism>
<feature type="compositionally biased region" description="Polar residues" evidence="3">
    <location>
        <begin position="471"/>
        <end position="493"/>
    </location>
</feature>
<dbReference type="InterPro" id="IPR003114">
    <property type="entry name" value="Phox_assoc"/>
</dbReference>
<evidence type="ECO:0000256" key="1">
    <source>
        <dbReference type="ARBA" id="ARBA00004496"/>
    </source>
</evidence>
<keyword evidence="2" id="KW-0963">Cytoplasm</keyword>
<feature type="compositionally biased region" description="Polar residues" evidence="3">
    <location>
        <begin position="19"/>
        <end position="50"/>
    </location>
</feature>
<feature type="region of interest" description="Disordered" evidence="3">
    <location>
        <begin position="470"/>
        <end position="531"/>
    </location>
</feature>
<name>A0A9W9QBP5_PENBR</name>
<dbReference type="EMBL" id="JAPZBQ010000005">
    <property type="protein sequence ID" value="KAJ5330039.1"/>
    <property type="molecule type" value="Genomic_DNA"/>
</dbReference>
<evidence type="ECO:0000256" key="2">
    <source>
        <dbReference type="ARBA" id="ARBA00022490"/>
    </source>
</evidence>
<dbReference type="PROSITE" id="PS51207">
    <property type="entry name" value="PXA"/>
    <property type="match status" value="1"/>
</dbReference>
<evidence type="ECO:0000313" key="6">
    <source>
        <dbReference type="Proteomes" id="UP001147695"/>
    </source>
</evidence>
<feature type="region of interest" description="Disordered" evidence="3">
    <location>
        <begin position="605"/>
        <end position="650"/>
    </location>
</feature>
<feature type="region of interest" description="Disordered" evidence="3">
    <location>
        <begin position="1"/>
        <end position="61"/>
    </location>
</feature>
<evidence type="ECO:0000256" key="3">
    <source>
        <dbReference type="SAM" id="MobiDB-lite"/>
    </source>
</evidence>
<dbReference type="AlphaFoldDB" id="A0A9W9QBP5"/>